<dbReference type="InterPro" id="IPR037171">
    <property type="entry name" value="NagB/RpiA_transferase-like"/>
</dbReference>
<proteinExistence type="predicted"/>
<protein>
    <submittedName>
        <fullName evidence="5">DeoR/GlpR transcriptional regulator</fullName>
    </submittedName>
</protein>
<dbReference type="RefSeq" id="WP_078577694.1">
    <property type="nucleotide sequence ID" value="NZ_JABXYM010000001.1"/>
</dbReference>
<dbReference type="PANTHER" id="PTHR30363:SF51">
    <property type="entry name" value="HTH-TYPE TRANSCRIPTIONAL REPRESSOR GLCR"/>
    <property type="match status" value="1"/>
</dbReference>
<keyword evidence="3" id="KW-0804">Transcription</keyword>
<evidence type="ECO:0000256" key="2">
    <source>
        <dbReference type="ARBA" id="ARBA00023125"/>
    </source>
</evidence>
<dbReference type="GO" id="GO:0003700">
    <property type="term" value="F:DNA-binding transcription factor activity"/>
    <property type="evidence" value="ECO:0007669"/>
    <property type="project" value="InterPro"/>
</dbReference>
<name>A0A9Q4B345_SALAG</name>
<evidence type="ECO:0000313" key="5">
    <source>
        <dbReference type="EMBL" id="MCR6097462.1"/>
    </source>
</evidence>
<comment type="caution">
    <text evidence="5">The sequence shown here is derived from an EMBL/GenBank/DDBJ whole genome shotgun (WGS) entry which is preliminary data.</text>
</comment>
<dbReference type="Proteomes" id="UP001057753">
    <property type="component" value="Unassembled WGS sequence"/>
</dbReference>
<dbReference type="InterPro" id="IPR001034">
    <property type="entry name" value="DeoR_HTH"/>
</dbReference>
<dbReference type="SMART" id="SM01134">
    <property type="entry name" value="DeoRC"/>
    <property type="match status" value="1"/>
</dbReference>
<gene>
    <name evidence="5" type="ORF">HXA33_12990</name>
</gene>
<keyword evidence="2" id="KW-0238">DNA-binding</keyword>
<dbReference type="AlphaFoldDB" id="A0A9Q4B345"/>
<keyword evidence="6" id="KW-1185">Reference proteome</keyword>
<dbReference type="InterPro" id="IPR036390">
    <property type="entry name" value="WH_DNA-bd_sf"/>
</dbReference>
<dbReference type="InterPro" id="IPR050313">
    <property type="entry name" value="Carb_Metab_HTH_regulators"/>
</dbReference>
<dbReference type="PROSITE" id="PS00894">
    <property type="entry name" value="HTH_DEOR_1"/>
    <property type="match status" value="1"/>
</dbReference>
<dbReference type="EMBL" id="JABXYM010000001">
    <property type="protein sequence ID" value="MCR6097462.1"/>
    <property type="molecule type" value="Genomic_DNA"/>
</dbReference>
<evidence type="ECO:0000256" key="1">
    <source>
        <dbReference type="ARBA" id="ARBA00023015"/>
    </source>
</evidence>
<dbReference type="Gene3D" id="3.40.50.1360">
    <property type="match status" value="1"/>
</dbReference>
<organism evidence="5 6">
    <name type="scientific">Salipaludibacillus agaradhaerens</name>
    <name type="common">Bacillus agaradhaerens</name>
    <dbReference type="NCBI Taxonomy" id="76935"/>
    <lineage>
        <taxon>Bacteria</taxon>
        <taxon>Bacillati</taxon>
        <taxon>Bacillota</taxon>
        <taxon>Bacilli</taxon>
        <taxon>Bacillales</taxon>
        <taxon>Bacillaceae</taxon>
    </lineage>
</organism>
<dbReference type="GO" id="GO:0003677">
    <property type="term" value="F:DNA binding"/>
    <property type="evidence" value="ECO:0007669"/>
    <property type="project" value="UniProtKB-KW"/>
</dbReference>
<feature type="domain" description="HTH deoR-type" evidence="4">
    <location>
        <begin position="3"/>
        <end position="58"/>
    </location>
</feature>
<dbReference type="Pfam" id="PF00455">
    <property type="entry name" value="DeoRC"/>
    <property type="match status" value="1"/>
</dbReference>
<dbReference type="InterPro" id="IPR014036">
    <property type="entry name" value="DeoR-like_C"/>
</dbReference>
<keyword evidence="1" id="KW-0805">Transcription regulation</keyword>
<dbReference type="PANTHER" id="PTHR30363">
    <property type="entry name" value="HTH-TYPE TRANSCRIPTIONAL REGULATOR SRLR-RELATED"/>
    <property type="match status" value="1"/>
</dbReference>
<evidence type="ECO:0000256" key="3">
    <source>
        <dbReference type="ARBA" id="ARBA00023163"/>
    </source>
</evidence>
<evidence type="ECO:0000259" key="4">
    <source>
        <dbReference type="PROSITE" id="PS51000"/>
    </source>
</evidence>
<dbReference type="Pfam" id="PF08220">
    <property type="entry name" value="HTH_DeoR"/>
    <property type="match status" value="1"/>
</dbReference>
<dbReference type="SUPFAM" id="SSF46785">
    <property type="entry name" value="Winged helix' DNA-binding domain"/>
    <property type="match status" value="1"/>
</dbReference>
<dbReference type="SMART" id="SM00420">
    <property type="entry name" value="HTH_DEOR"/>
    <property type="match status" value="1"/>
</dbReference>
<dbReference type="InterPro" id="IPR018356">
    <property type="entry name" value="Tscrpt_reg_HTH_DeoR_CS"/>
</dbReference>
<dbReference type="SUPFAM" id="SSF100950">
    <property type="entry name" value="NagB/RpiA/CoA transferase-like"/>
    <property type="match status" value="1"/>
</dbReference>
<dbReference type="Gene3D" id="1.10.10.10">
    <property type="entry name" value="Winged helix-like DNA-binding domain superfamily/Winged helix DNA-binding domain"/>
    <property type="match status" value="1"/>
</dbReference>
<dbReference type="OrthoDB" id="9798651at2"/>
<reference evidence="5" key="1">
    <citation type="submission" date="2020-06" db="EMBL/GenBank/DDBJ databases">
        <title>Insight into the genomes of haloalkaliphilic bacilli from Kenyan soda lakes.</title>
        <authorList>
            <person name="Mwirichia R."/>
            <person name="Villamizar G.C."/>
            <person name="Poehlein A."/>
            <person name="Mugweru J."/>
            <person name="Kipnyargis A."/>
            <person name="Kiplimo D."/>
            <person name="Orwa P."/>
            <person name="Daniel R."/>
        </authorList>
    </citation>
    <scope>NUCLEOTIDE SEQUENCE</scope>
    <source>
        <strain evidence="5">B1096_S55</strain>
    </source>
</reference>
<accession>A0A9Q4B345</accession>
<dbReference type="PROSITE" id="PS51000">
    <property type="entry name" value="HTH_DEOR_2"/>
    <property type="match status" value="1"/>
</dbReference>
<dbReference type="InterPro" id="IPR036388">
    <property type="entry name" value="WH-like_DNA-bd_sf"/>
</dbReference>
<sequence length="258" mass="29042">MYQEERLIAIISYLKQHKRISVEQICTLFDVSRDTARRDLVKLEEEKSIVRTRGGALLPSHVELKPYLSRLETVSEEKKKIGKLAASLIYEGDRVILDTSTTVQACAEQLANVNCTIITNSINQADVLSSKSNINIQLLGGTLEKDHRFLYGASVVNKLSEYYADKVFIGVIGISQEGLTIAHEEDGVVMRKMMQQAKQVIVLADHTKLGNTDFFKYAHLSDVDLLITDKIPPKPFRELLQQYDVELLTADEEQTGDD</sequence>
<evidence type="ECO:0000313" key="6">
    <source>
        <dbReference type="Proteomes" id="UP001057753"/>
    </source>
</evidence>
<dbReference type="PRINTS" id="PR00037">
    <property type="entry name" value="HTHLACR"/>
</dbReference>